<evidence type="ECO:0000256" key="2">
    <source>
        <dbReference type="ARBA" id="ARBA00023015"/>
    </source>
</evidence>
<dbReference type="GO" id="GO:0000978">
    <property type="term" value="F:RNA polymerase II cis-regulatory region sequence-specific DNA binding"/>
    <property type="evidence" value="ECO:0007669"/>
    <property type="project" value="TreeGrafter"/>
</dbReference>
<dbReference type="Pfam" id="PF00319">
    <property type="entry name" value="SRF-TF"/>
    <property type="match status" value="1"/>
</dbReference>
<keyword evidence="3" id="KW-0238">DNA-binding</keyword>
<keyword evidence="4" id="KW-0804">Transcription</keyword>
<dbReference type="GO" id="GO:0005634">
    <property type="term" value="C:nucleus"/>
    <property type="evidence" value="ECO:0007669"/>
    <property type="project" value="UniProtKB-SubCell"/>
</dbReference>
<evidence type="ECO:0000313" key="8">
    <source>
        <dbReference type="Proteomes" id="UP000006038"/>
    </source>
</evidence>
<reference evidence="7" key="1">
    <citation type="journal article" date="2013" name="Nat. Commun.">
        <title>Whole-genome sequencing of Oryza brachyantha reveals mechanisms underlying Oryza genome evolution.</title>
        <authorList>
            <person name="Chen J."/>
            <person name="Huang Q."/>
            <person name="Gao D."/>
            <person name="Wang J."/>
            <person name="Lang Y."/>
            <person name="Liu T."/>
            <person name="Li B."/>
            <person name="Bai Z."/>
            <person name="Luis Goicoechea J."/>
            <person name="Liang C."/>
            <person name="Chen C."/>
            <person name="Zhang W."/>
            <person name="Sun S."/>
            <person name="Liao Y."/>
            <person name="Zhang X."/>
            <person name="Yang L."/>
            <person name="Song C."/>
            <person name="Wang M."/>
            <person name="Shi J."/>
            <person name="Liu G."/>
            <person name="Liu J."/>
            <person name="Zhou H."/>
            <person name="Zhou W."/>
            <person name="Yu Q."/>
            <person name="An N."/>
            <person name="Chen Y."/>
            <person name="Cai Q."/>
            <person name="Wang B."/>
            <person name="Liu B."/>
            <person name="Min J."/>
            <person name="Huang Y."/>
            <person name="Wu H."/>
            <person name="Li Z."/>
            <person name="Zhang Y."/>
            <person name="Yin Y."/>
            <person name="Song W."/>
            <person name="Jiang J."/>
            <person name="Jackson S.A."/>
            <person name="Wing R.A."/>
            <person name="Wang J."/>
            <person name="Chen M."/>
        </authorList>
    </citation>
    <scope>NUCLEOTIDE SEQUENCE [LARGE SCALE GENOMIC DNA]</scope>
    <source>
        <strain evidence="7">cv. IRGC 101232</strain>
    </source>
</reference>
<reference evidence="7" key="2">
    <citation type="submission" date="2013-04" db="UniProtKB">
        <authorList>
            <consortium name="EnsemblPlants"/>
        </authorList>
    </citation>
    <scope>IDENTIFICATION</scope>
</reference>
<dbReference type="EnsemblPlants" id="OB06G24180.1">
    <property type="protein sequence ID" value="OB06G24180.1"/>
    <property type="gene ID" value="OB06G24180"/>
</dbReference>
<dbReference type="PROSITE" id="PS50066">
    <property type="entry name" value="MADS_BOX_2"/>
    <property type="match status" value="1"/>
</dbReference>
<dbReference type="PANTHER" id="PTHR11945">
    <property type="entry name" value="MADS BOX PROTEIN"/>
    <property type="match status" value="1"/>
</dbReference>
<dbReference type="Gene3D" id="3.40.1810.10">
    <property type="entry name" value="Transcription factor, MADS-box"/>
    <property type="match status" value="1"/>
</dbReference>
<evidence type="ECO:0000256" key="3">
    <source>
        <dbReference type="ARBA" id="ARBA00023125"/>
    </source>
</evidence>
<evidence type="ECO:0000256" key="4">
    <source>
        <dbReference type="ARBA" id="ARBA00023163"/>
    </source>
</evidence>
<dbReference type="SUPFAM" id="SSF55455">
    <property type="entry name" value="SRF-like"/>
    <property type="match status" value="1"/>
</dbReference>
<dbReference type="GO" id="GO:0000981">
    <property type="term" value="F:DNA-binding transcription factor activity, RNA polymerase II-specific"/>
    <property type="evidence" value="ECO:0007669"/>
    <property type="project" value="TreeGrafter"/>
</dbReference>
<dbReference type="eggNOG" id="KOG0014">
    <property type="taxonomic scope" value="Eukaryota"/>
</dbReference>
<name>J3MEH4_ORYBR</name>
<evidence type="ECO:0000256" key="1">
    <source>
        <dbReference type="ARBA" id="ARBA00004123"/>
    </source>
</evidence>
<evidence type="ECO:0000313" key="7">
    <source>
        <dbReference type="EnsemblPlants" id="OB06G24180.1"/>
    </source>
</evidence>
<sequence>MGRPRGGTSRGKQKIEIRFIEDKSRREVSFSKRRAGLFKKASELRVLCGASVAVLSVSMAGKEARVRSMVDKVAKAKAKAKAGRQFWWEADVVEALGEAELPDFAKALERFRHSVCLSINKLQLSTTPRQQLHISDYYSF</sequence>
<organism evidence="7">
    <name type="scientific">Oryza brachyantha</name>
    <name type="common">malo sina</name>
    <dbReference type="NCBI Taxonomy" id="4533"/>
    <lineage>
        <taxon>Eukaryota</taxon>
        <taxon>Viridiplantae</taxon>
        <taxon>Streptophyta</taxon>
        <taxon>Embryophyta</taxon>
        <taxon>Tracheophyta</taxon>
        <taxon>Spermatophyta</taxon>
        <taxon>Magnoliopsida</taxon>
        <taxon>Liliopsida</taxon>
        <taxon>Poales</taxon>
        <taxon>Poaceae</taxon>
        <taxon>BOP clade</taxon>
        <taxon>Oryzoideae</taxon>
        <taxon>Oryzeae</taxon>
        <taxon>Oryzinae</taxon>
        <taxon>Oryza</taxon>
    </lineage>
</organism>
<dbReference type="InterPro" id="IPR002100">
    <property type="entry name" value="TF_MADSbox"/>
</dbReference>
<dbReference type="OrthoDB" id="1390705at2759"/>
<dbReference type="OMA" id="KEARGMT"/>
<comment type="subcellular location">
    <subcellularLocation>
        <location evidence="1">Nucleus</location>
    </subcellularLocation>
</comment>
<dbReference type="PANTHER" id="PTHR11945:SF776">
    <property type="entry name" value="AGAMOUS-LIKE 50-RELATED"/>
    <property type="match status" value="1"/>
</dbReference>
<feature type="domain" description="MADS-box" evidence="6">
    <location>
        <begin position="10"/>
        <end position="62"/>
    </location>
</feature>
<dbReference type="GO" id="GO:0046983">
    <property type="term" value="F:protein dimerization activity"/>
    <property type="evidence" value="ECO:0007669"/>
    <property type="project" value="InterPro"/>
</dbReference>
<proteinExistence type="predicted"/>
<dbReference type="SMART" id="SM00432">
    <property type="entry name" value="MADS"/>
    <property type="match status" value="1"/>
</dbReference>
<evidence type="ECO:0000259" key="6">
    <source>
        <dbReference type="PROSITE" id="PS50066"/>
    </source>
</evidence>
<keyword evidence="2" id="KW-0805">Transcription regulation</keyword>
<dbReference type="AlphaFoldDB" id="J3MEH4"/>
<protein>
    <recommendedName>
        <fullName evidence="6">MADS-box domain-containing protein</fullName>
    </recommendedName>
</protein>
<evidence type="ECO:0000256" key="5">
    <source>
        <dbReference type="ARBA" id="ARBA00023242"/>
    </source>
</evidence>
<keyword evidence="8" id="KW-1185">Reference proteome</keyword>
<keyword evidence="5" id="KW-0539">Nucleus</keyword>
<dbReference type="PRINTS" id="PR00404">
    <property type="entry name" value="MADSDOMAIN"/>
</dbReference>
<dbReference type="Proteomes" id="UP000006038">
    <property type="component" value="Chromosome 6"/>
</dbReference>
<accession>J3MEH4</accession>
<dbReference type="Gramene" id="OB06G24180.1">
    <property type="protein sequence ID" value="OB06G24180.1"/>
    <property type="gene ID" value="OB06G24180"/>
</dbReference>
<dbReference type="InterPro" id="IPR036879">
    <property type="entry name" value="TF_MADSbox_sf"/>
</dbReference>
<dbReference type="HOGENOM" id="CLU_053053_5_3_1"/>